<feature type="transmembrane region" description="Helical" evidence="1">
    <location>
        <begin position="167"/>
        <end position="197"/>
    </location>
</feature>
<keyword evidence="1" id="KW-0472">Membrane</keyword>
<feature type="transmembrane region" description="Helical" evidence="1">
    <location>
        <begin position="39"/>
        <end position="61"/>
    </location>
</feature>
<name>A0A9D4P2U5_DERFA</name>
<feature type="transmembrane region" description="Helical" evidence="1">
    <location>
        <begin position="268"/>
        <end position="286"/>
    </location>
</feature>
<evidence type="ECO:0000313" key="2">
    <source>
        <dbReference type="EMBL" id="KAH7643364.1"/>
    </source>
</evidence>
<dbReference type="EMBL" id="SDOV01000003">
    <property type="protein sequence ID" value="KAH7643364.1"/>
    <property type="molecule type" value="Genomic_DNA"/>
</dbReference>
<dbReference type="Proteomes" id="UP000828236">
    <property type="component" value="Unassembled WGS sequence"/>
</dbReference>
<feature type="transmembrane region" description="Helical" evidence="1">
    <location>
        <begin position="138"/>
        <end position="161"/>
    </location>
</feature>
<comment type="caution">
    <text evidence="2">The sequence shown here is derived from an EMBL/GenBank/DDBJ whole genome shotgun (WGS) entry which is preliminary data.</text>
</comment>
<organism evidence="2">
    <name type="scientific">Dermatophagoides farinae</name>
    <name type="common">American house dust mite</name>
    <dbReference type="NCBI Taxonomy" id="6954"/>
    <lineage>
        <taxon>Eukaryota</taxon>
        <taxon>Metazoa</taxon>
        <taxon>Ecdysozoa</taxon>
        <taxon>Arthropoda</taxon>
        <taxon>Chelicerata</taxon>
        <taxon>Arachnida</taxon>
        <taxon>Acari</taxon>
        <taxon>Acariformes</taxon>
        <taxon>Sarcoptiformes</taxon>
        <taxon>Astigmata</taxon>
        <taxon>Psoroptidia</taxon>
        <taxon>Analgoidea</taxon>
        <taxon>Pyroglyphidae</taxon>
        <taxon>Dermatophagoidinae</taxon>
        <taxon>Dermatophagoides</taxon>
    </lineage>
</organism>
<gene>
    <name evidence="2" type="ORF">HUG17_10055</name>
</gene>
<proteinExistence type="predicted"/>
<feature type="transmembrane region" description="Helical" evidence="1">
    <location>
        <begin position="81"/>
        <end position="99"/>
    </location>
</feature>
<feature type="transmembrane region" description="Helical" evidence="1">
    <location>
        <begin position="240"/>
        <end position="262"/>
    </location>
</feature>
<accession>A0A9D4P2U5</accession>
<dbReference type="AlphaFoldDB" id="A0A9D4P2U5"/>
<reference evidence="2" key="2">
    <citation type="journal article" date="2021" name="World Allergy Organ. J.">
        <title>Chromosome-level assembly of Dermatophagoides farinae genome and transcriptome reveals two novel allergens Der f 37 and Der f 39.</title>
        <authorList>
            <person name="Chen J."/>
            <person name="Cai Z."/>
            <person name="Fan D."/>
            <person name="Hu J."/>
            <person name="Hou Y."/>
            <person name="He Y."/>
            <person name="Zhang Z."/>
            <person name="Zhao Z."/>
            <person name="Gao P."/>
            <person name="Hu W."/>
            <person name="Sun J."/>
            <person name="Li J."/>
            <person name="Ji K."/>
        </authorList>
    </citation>
    <scope>NUCLEOTIDE SEQUENCE</scope>
    <source>
        <strain evidence="2">JKM2019</strain>
    </source>
</reference>
<sequence length="410" mass="47804">MAKYDHRLYRIILFQTIFGNSYMGEYFRRNVVKKLQKNLIILFVIIQELFYLIPSTIIWYISKTSYAADFQFKGTAVHNTMDYLIQIYHFCMMMEFSAIKMTNIFYGHRIIEIIQTIGDGTNIDSSSNSNRRLLYYRFIYVFIIIIILMYSSAFGIVASIIERQPFAIVIGFMLGGTIFGANISSLATMYLYAAILVNERIQSYKEQLPLYSNYGKLFQEMIRLRDNIGHINSHLSIAMLVKILTCGLRMATCICILDHLSIKPSLAMLPPAIAFIIMFLDIWLSCMASQSMHTEMEDFIHEIQKHIALAVSSNNNYHHHHHHHQQQQRNQSNKMMIMTNNNNNKSIRPLIINDSEYHCLEQICSMHDSFYFNVKEMFDLTNQTMLSLISYVLSNAILLIQTKDSHVEFE</sequence>
<evidence type="ECO:0000256" key="1">
    <source>
        <dbReference type="SAM" id="Phobius"/>
    </source>
</evidence>
<keyword evidence="1" id="KW-1133">Transmembrane helix</keyword>
<reference evidence="2" key="1">
    <citation type="submission" date="2020-06" db="EMBL/GenBank/DDBJ databases">
        <authorList>
            <person name="Ji K."/>
            <person name="Li J."/>
        </authorList>
    </citation>
    <scope>NUCLEOTIDE SEQUENCE</scope>
    <source>
        <strain evidence="2">JKM2019</strain>
        <tissue evidence="2">Whole body</tissue>
    </source>
</reference>
<protein>
    <submittedName>
        <fullName evidence="2">Uncharacterized protein</fullName>
    </submittedName>
</protein>
<keyword evidence="1" id="KW-0812">Transmembrane</keyword>